<protein>
    <submittedName>
        <fullName evidence="2">Uncharacterized protein</fullName>
    </submittedName>
</protein>
<keyword evidence="3" id="KW-1185">Reference proteome</keyword>
<reference evidence="3" key="1">
    <citation type="journal article" date="2019" name="Int. J. Syst. Evol. Microbiol.">
        <title>The Global Catalogue of Microorganisms (GCM) 10K type strain sequencing project: providing services to taxonomists for standard genome sequencing and annotation.</title>
        <authorList>
            <consortium name="The Broad Institute Genomics Platform"/>
            <consortium name="The Broad Institute Genome Sequencing Center for Infectious Disease"/>
            <person name="Wu L."/>
            <person name="Ma J."/>
        </authorList>
    </citation>
    <scope>NUCLEOTIDE SEQUENCE [LARGE SCALE GENOMIC DNA]</scope>
    <source>
        <strain evidence="3">JCM 17304</strain>
    </source>
</reference>
<sequence>MRDGRRKTLNQKQGFANAEISLMRLPSPIKHAAPQQVGPVVAITLGNDEILALLRAEKSILEESGYGSSNTDNSNERLDGKGRQ</sequence>
<evidence type="ECO:0000256" key="1">
    <source>
        <dbReference type="SAM" id="MobiDB-lite"/>
    </source>
</evidence>
<organism evidence="2 3">
    <name type="scientific">Zhongshania borealis</name>
    <dbReference type="NCBI Taxonomy" id="889488"/>
    <lineage>
        <taxon>Bacteria</taxon>
        <taxon>Pseudomonadati</taxon>
        <taxon>Pseudomonadota</taxon>
        <taxon>Gammaproteobacteria</taxon>
        <taxon>Cellvibrionales</taxon>
        <taxon>Spongiibacteraceae</taxon>
        <taxon>Zhongshania</taxon>
    </lineage>
</organism>
<feature type="compositionally biased region" description="Basic and acidic residues" evidence="1">
    <location>
        <begin position="74"/>
        <end position="84"/>
    </location>
</feature>
<proteinExistence type="predicted"/>
<accession>A0ABP7WJQ1</accession>
<dbReference type="EMBL" id="BAABDM010000001">
    <property type="protein sequence ID" value="GAA4090549.1"/>
    <property type="molecule type" value="Genomic_DNA"/>
</dbReference>
<gene>
    <name evidence="2" type="ORF">GCM10022414_12230</name>
</gene>
<comment type="caution">
    <text evidence="2">The sequence shown here is derived from an EMBL/GenBank/DDBJ whole genome shotgun (WGS) entry which is preliminary data.</text>
</comment>
<evidence type="ECO:0000313" key="2">
    <source>
        <dbReference type="EMBL" id="GAA4090549.1"/>
    </source>
</evidence>
<evidence type="ECO:0000313" key="3">
    <source>
        <dbReference type="Proteomes" id="UP001500392"/>
    </source>
</evidence>
<name>A0ABP7WJQ1_9GAMM</name>
<feature type="region of interest" description="Disordered" evidence="1">
    <location>
        <begin position="62"/>
        <end position="84"/>
    </location>
</feature>
<dbReference type="Proteomes" id="UP001500392">
    <property type="component" value="Unassembled WGS sequence"/>
</dbReference>